<dbReference type="InterPro" id="IPR015890">
    <property type="entry name" value="Chorismate_C"/>
</dbReference>
<evidence type="ECO:0000259" key="2">
    <source>
        <dbReference type="Pfam" id="PF00425"/>
    </source>
</evidence>
<organism evidence="3 4">
    <name type="scientific">Acidiferrimicrobium australe</name>
    <dbReference type="NCBI Taxonomy" id="2664430"/>
    <lineage>
        <taxon>Bacteria</taxon>
        <taxon>Bacillati</taxon>
        <taxon>Actinomycetota</taxon>
        <taxon>Acidimicrobiia</taxon>
        <taxon>Acidimicrobiales</taxon>
        <taxon>Acidimicrobiaceae</taxon>
        <taxon>Acidiferrimicrobium</taxon>
    </lineage>
</organism>
<proteinExistence type="predicted"/>
<feature type="domain" description="Chorismate-utilising enzyme C-terminal" evidence="2">
    <location>
        <begin position="79"/>
        <end position="224"/>
    </location>
</feature>
<evidence type="ECO:0000313" key="3">
    <source>
        <dbReference type="EMBL" id="MST35200.1"/>
    </source>
</evidence>
<feature type="compositionally biased region" description="Basic and acidic residues" evidence="1">
    <location>
        <begin position="59"/>
        <end position="72"/>
    </location>
</feature>
<accession>A0ABW9QZA2</accession>
<dbReference type="EMBL" id="WJHE01001514">
    <property type="protein sequence ID" value="MST35200.1"/>
    <property type="molecule type" value="Genomic_DNA"/>
</dbReference>
<reference evidence="3 4" key="1">
    <citation type="submission" date="2019-11" db="EMBL/GenBank/DDBJ databases">
        <title>Acidiferrimicrobium australis gen. nov., sp. nov., an acidophilic and obligately heterotrophic, member of the Actinobacteria that catalyses dissimilatory oxido- reduction of iron isolated from metal-rich acidic water in Chile.</title>
        <authorList>
            <person name="Gonzalez D."/>
            <person name="Huber K."/>
            <person name="Hedrich S."/>
            <person name="Rojas-Villalobos C."/>
            <person name="Quatrini R."/>
            <person name="Dinamarca M.A."/>
            <person name="Schwarz A."/>
            <person name="Canales C."/>
            <person name="Nancucheo I."/>
        </authorList>
    </citation>
    <scope>NUCLEOTIDE SEQUENCE [LARGE SCALE GENOMIC DNA]</scope>
    <source>
        <strain evidence="3 4">USS-CCA1</strain>
    </source>
</reference>
<evidence type="ECO:0000256" key="1">
    <source>
        <dbReference type="SAM" id="MobiDB-lite"/>
    </source>
</evidence>
<dbReference type="Pfam" id="PF00425">
    <property type="entry name" value="Chorismate_bind"/>
    <property type="match status" value="1"/>
</dbReference>
<dbReference type="InterPro" id="IPR005801">
    <property type="entry name" value="ADC_synthase"/>
</dbReference>
<dbReference type="PANTHER" id="PTHR42839:SF2">
    <property type="entry name" value="ISOCHORISMATE SYNTHASE ENTC"/>
    <property type="match status" value="1"/>
</dbReference>
<protein>
    <submittedName>
        <fullName evidence="3">Isochorismate synthase</fullName>
    </submittedName>
</protein>
<feature type="region of interest" description="Disordered" evidence="1">
    <location>
        <begin position="52"/>
        <end position="72"/>
    </location>
</feature>
<name>A0ABW9QZA2_9ACTN</name>
<keyword evidence="4" id="KW-1185">Reference proteome</keyword>
<dbReference type="PANTHER" id="PTHR42839">
    <property type="entry name" value="ISOCHORISMATE SYNTHASE ENTC"/>
    <property type="match status" value="1"/>
</dbReference>
<dbReference type="SUPFAM" id="SSF56322">
    <property type="entry name" value="ADC synthase"/>
    <property type="match status" value="1"/>
</dbReference>
<gene>
    <name evidence="3" type="ORF">GHK86_21010</name>
</gene>
<feature type="non-terminal residue" evidence="3">
    <location>
        <position position="224"/>
    </location>
</feature>
<dbReference type="Gene3D" id="3.60.120.10">
    <property type="entry name" value="Anthranilate synthase"/>
    <property type="match status" value="1"/>
</dbReference>
<evidence type="ECO:0000313" key="4">
    <source>
        <dbReference type="Proteomes" id="UP000437736"/>
    </source>
</evidence>
<sequence>MALGALPFDRDAPAELVLPRALVTWDGQRAWLTTVEGGDDGSDAEQLGSEAASAALDPPADRGPRAPDGFDLRSARPHDEWCRVVADTVERIRGGAFGKVVLARRVDVVANGPLPTGQILERLAALYPACMVFRVGGFLGASPELLVRRRGDTVASHPLAGTVARSGDAAADRSLVEGLLASAKDRAEHAFVIDDLRARLQPWCAELRVPERPSVLELRNVSHL</sequence>
<comment type="caution">
    <text evidence="3">The sequence shown here is derived from an EMBL/GenBank/DDBJ whole genome shotgun (WGS) entry which is preliminary data.</text>
</comment>
<dbReference type="Proteomes" id="UP000437736">
    <property type="component" value="Unassembled WGS sequence"/>
</dbReference>